<evidence type="ECO:0000256" key="2">
    <source>
        <dbReference type="SAM" id="Phobius"/>
    </source>
</evidence>
<keyword evidence="2" id="KW-0812">Transmembrane</keyword>
<evidence type="ECO:0000256" key="1">
    <source>
        <dbReference type="SAM" id="MobiDB-lite"/>
    </source>
</evidence>
<feature type="compositionally biased region" description="Acidic residues" evidence="1">
    <location>
        <begin position="591"/>
        <end position="601"/>
    </location>
</feature>
<dbReference type="Proteomes" id="UP001057375">
    <property type="component" value="Unassembled WGS sequence"/>
</dbReference>
<sequence length="1809" mass="204262">MLLGRNINSKKLLSLIDSDSLEEQNELSISELETSLAELWKKKQAPENQIVILKEITEFIYKFPEDIHHVFRELFSSIILGLQSINHAISVKKSSGKGILNDICDIFHILVKLFLALYSRYNLTFYQEIQLKDTSIRKDEGKLKDNDTFSDVSRQYEIILLFLQSSELILRSFADLNPSIDDSLREFEEKDDQNDDFFLQAPEELSSHRITDVMSNINSIFCDFEIPRFHQIASASSIRSDLFESISTIISITFSLFSSISISIPPYYKDKKVRKLKKRVDGRSRSGLYLPFSEETISSWRHLEDENIPDFDDIIGNILSLLTQPVSFLLFSVVHRLILFCFSLGSSPTYLLGSKHSIVSITPNISRVILILGNSRLLNYDWTVLLKSKSKEKKLYSAFMSQKELKRSLFISRGSIFLSSPMFLVLSVVEAISSLESFQFSEMVCNFIIHAISQYCFSNIDAIHSLAKQKGKKSIYLPCVSPIFLDFMSFLVAIMDIFGKLFSEFVDQKYQNVDIPSFSLRYLYSSTYSLLSHLSQGFGQVLYEILFHGDYSLTFSHKRRLVGLVLHLHCLCIHNLSLCFKNNVNISIGNEEEEEEEEGEEEQHRAIESNNKSQQTQSSLSLSELFSFLSFSIQSLETCLDHVLASSIQFRKDSLGICACLGGIIESLCCTSMRDVQGKSSRYFGTFLKYHENSQLSLSMISMYAFSGIMQYLSIGSLQTLNACDLDVTFPSKSLISLLGPVISHLNAYFRGCGIAPLSPSITWDELCRMLNNDISQILGWEKDYKSPLDGTLSKESYGEYLTQNELSSRSILLISSWASQLLHGDKHKSVVSSRNMGNIGDLNHIKHILTCLIICVDFTLKSSENPSGSISKEKIREVISSFGSSSLSLPSCVNLKELISSSHSCLLKESSFDISLIFPPNITHYFLVKVIVSLSWAMYYQIVSNSPVSRSIQILDDLSRRVPSKSKHFSNGLFASFGNQILPFHLPSLPLLSPCPSISSFLTPLSFNSSPGGISISSGPVIHMLNHLSDYIMCDDSEEHSITFAMTLNQILSLHNRESPRDIFIVSMSLSLIECIKQLNEAYHMSPALFYSFSQVSYLHALASSKHEGIAKGNGKEEEETKGGKNDILCQWDFSNHPLKCIQFLNQSHFHALVHFSLLPHYIPLAFLLIHARSSSLAPSRRLMSCVIDILIKTIVPVTSMVSSGVSQWKQASSASWKTDRTSVDSDLPYFLEDEGKVIHIKESDIMKYHFFLPSLSSFISISSNLLESCSDNLFSLALLALSFQLTDHLLPTLSLACSSILSSVIYAISIRDWDWIVRTKSYCCALLTTIALCVRIRLGKRKNFFLSKAQAGCGEQFSRERGAIQARCFPCFWSEKVYQIVCKAFIFSNSPEIAYSLSLLHYSLDPPSPLSFRGAALSNSISQALLSIMKLSSGSEFDLEIRKDMKLSSDCLSQMSILGIFHSQVCAFVWECSNVELVVLRNVQHFLKGKCLPGSSSSQPIDPSGISKDGSKKEGKNQSRDIMDADSERIVRLTIKDVTMASPLFSIVLKGLPRCVHIASSTNGIFSQKAFNILYTLLSSSARHIFEKNIQIEIESFLLHERFHGKIDRSNSFLCFSPNMLILLLICMEICPRKETIVTIHTAMRIFVEKLLCNVEESEEIQPKMDEYCRMFGLFFYKSFISLNHHIFLLLFSVICILNDMAPYVSSLLRTLSSTKTLSYREGIVIGTIREFDVSRSHEQHTEEELQDMSPDLLQNPFVRHQISDTLLASVIKTICVGFNVNPKKILKSLHLRKDRPRVWKEVGKIL</sequence>
<keyword evidence="2" id="KW-0472">Membrane</keyword>
<accession>A0ABQ5KGA4</accession>
<feature type="compositionally biased region" description="Basic and acidic residues" evidence="1">
    <location>
        <begin position="1511"/>
        <end position="1523"/>
    </location>
</feature>
<feature type="region of interest" description="Disordered" evidence="1">
    <location>
        <begin position="1496"/>
        <end position="1523"/>
    </location>
</feature>
<protein>
    <recommendedName>
        <fullName evidence="5">Nucleolar 27S pre-rRNA processing Urb2/Npa2 C-terminal domain-containing protein</fullName>
    </recommendedName>
</protein>
<reference evidence="3" key="1">
    <citation type="submission" date="2022-03" db="EMBL/GenBank/DDBJ databases">
        <title>Draft genome sequence of Aduncisulcus paluster, a free-living microaerophilic Fornicata.</title>
        <authorList>
            <person name="Yuyama I."/>
            <person name="Kume K."/>
            <person name="Tamura T."/>
            <person name="Inagaki Y."/>
            <person name="Hashimoto T."/>
        </authorList>
    </citation>
    <scope>NUCLEOTIDE SEQUENCE</scope>
    <source>
        <strain evidence="3">NY0171</strain>
    </source>
</reference>
<evidence type="ECO:0000313" key="3">
    <source>
        <dbReference type="EMBL" id="GKT31557.1"/>
    </source>
</evidence>
<proteinExistence type="predicted"/>
<dbReference type="EMBL" id="BQXS01009696">
    <property type="protein sequence ID" value="GKT31557.1"/>
    <property type="molecule type" value="Genomic_DNA"/>
</dbReference>
<feature type="region of interest" description="Disordered" evidence="1">
    <location>
        <begin position="591"/>
        <end position="615"/>
    </location>
</feature>
<comment type="caution">
    <text evidence="3">The sequence shown here is derived from an EMBL/GenBank/DDBJ whole genome shotgun (WGS) entry which is preliminary data.</text>
</comment>
<gene>
    <name evidence="3" type="ORF">ADUPG1_005965</name>
</gene>
<keyword evidence="2" id="KW-1133">Transmembrane helix</keyword>
<keyword evidence="4" id="KW-1185">Reference proteome</keyword>
<feature type="transmembrane region" description="Helical" evidence="2">
    <location>
        <begin position="246"/>
        <end position="268"/>
    </location>
</feature>
<feature type="transmembrane region" description="Helical" evidence="2">
    <location>
        <begin position="475"/>
        <end position="499"/>
    </location>
</feature>
<evidence type="ECO:0008006" key="5">
    <source>
        <dbReference type="Google" id="ProtNLM"/>
    </source>
</evidence>
<evidence type="ECO:0000313" key="4">
    <source>
        <dbReference type="Proteomes" id="UP001057375"/>
    </source>
</evidence>
<organism evidence="3 4">
    <name type="scientific">Aduncisulcus paluster</name>
    <dbReference type="NCBI Taxonomy" id="2918883"/>
    <lineage>
        <taxon>Eukaryota</taxon>
        <taxon>Metamonada</taxon>
        <taxon>Carpediemonas-like organisms</taxon>
        <taxon>Aduncisulcus</taxon>
    </lineage>
</organism>
<name>A0ABQ5KGA4_9EUKA</name>